<name>X6MZB8_RETFI</name>
<evidence type="ECO:0000313" key="2">
    <source>
        <dbReference type="Proteomes" id="UP000023152"/>
    </source>
</evidence>
<gene>
    <name evidence="1" type="ORF">RFI_18406</name>
</gene>
<dbReference type="InterPro" id="IPR036691">
    <property type="entry name" value="Endo/exonu/phosph_ase_sf"/>
</dbReference>
<dbReference type="PANTHER" id="PTHR11200:SF297">
    <property type="entry name" value="INOSITOL POLYPHOSPHATE-RELATED PHOSPHATASE DOMAIN-CONTAINING PROTEIN"/>
    <property type="match status" value="1"/>
</dbReference>
<comment type="caution">
    <text evidence="1">The sequence shown here is derived from an EMBL/GenBank/DDBJ whole genome shotgun (WGS) entry which is preliminary data.</text>
</comment>
<proteinExistence type="predicted"/>
<sequence length="206" mass="23961">VLKYMSWGQMEKVWKKDTLKEEMIQGQAFAPFREPVPRLDFYPTYKKKPDRRYDFDDDPLQIANDQSLQSSNAGADRRRRLQDVYRTKFKVPFYKGGTVQDRLPSFTDRVLYYSLPTTKGQLTPESDIGIMNTQARVYKDCDNYGCIAHHLKGSDHSAVYCGFTLQCPLLAQCPPHEFDEKFTNADIYMFTIGLFTAILKKKKKIN</sequence>
<dbReference type="Gene3D" id="3.60.10.10">
    <property type="entry name" value="Endonuclease/exonuclease/phosphatase"/>
    <property type="match status" value="1"/>
</dbReference>
<dbReference type="PANTHER" id="PTHR11200">
    <property type="entry name" value="INOSITOL 5-PHOSPHATASE"/>
    <property type="match status" value="1"/>
</dbReference>
<dbReference type="AlphaFoldDB" id="X6MZB8"/>
<dbReference type="InterPro" id="IPR046985">
    <property type="entry name" value="IP5"/>
</dbReference>
<dbReference type="GO" id="GO:0046856">
    <property type="term" value="P:phosphatidylinositol dephosphorylation"/>
    <property type="evidence" value="ECO:0007669"/>
    <property type="project" value="InterPro"/>
</dbReference>
<keyword evidence="2" id="KW-1185">Reference proteome</keyword>
<dbReference type="EMBL" id="ASPP01014342">
    <property type="protein sequence ID" value="ETO18839.1"/>
    <property type="molecule type" value="Genomic_DNA"/>
</dbReference>
<dbReference type="GO" id="GO:0004439">
    <property type="term" value="F:phosphatidylinositol-4,5-bisphosphate 5-phosphatase activity"/>
    <property type="evidence" value="ECO:0007669"/>
    <property type="project" value="TreeGrafter"/>
</dbReference>
<dbReference type="SUPFAM" id="SSF56219">
    <property type="entry name" value="DNase I-like"/>
    <property type="match status" value="1"/>
</dbReference>
<reference evidence="1 2" key="1">
    <citation type="journal article" date="2013" name="Curr. Biol.">
        <title>The Genome of the Foraminiferan Reticulomyxa filosa.</title>
        <authorList>
            <person name="Glockner G."/>
            <person name="Hulsmann N."/>
            <person name="Schleicher M."/>
            <person name="Noegel A.A."/>
            <person name="Eichinger L."/>
            <person name="Gallinger C."/>
            <person name="Pawlowski J."/>
            <person name="Sierra R."/>
            <person name="Euteneuer U."/>
            <person name="Pillet L."/>
            <person name="Moustafa A."/>
            <person name="Platzer M."/>
            <person name="Groth M."/>
            <person name="Szafranski K."/>
            <person name="Schliwa M."/>
        </authorList>
    </citation>
    <scope>NUCLEOTIDE SEQUENCE [LARGE SCALE GENOMIC DNA]</scope>
</reference>
<evidence type="ECO:0000313" key="1">
    <source>
        <dbReference type="EMBL" id="ETO18839.1"/>
    </source>
</evidence>
<protein>
    <submittedName>
        <fullName evidence="1">Uncharacterized protein</fullName>
    </submittedName>
</protein>
<dbReference type="OrthoDB" id="7862313at2759"/>
<feature type="non-terminal residue" evidence="1">
    <location>
        <position position="1"/>
    </location>
</feature>
<accession>X6MZB8</accession>
<organism evidence="1 2">
    <name type="scientific">Reticulomyxa filosa</name>
    <dbReference type="NCBI Taxonomy" id="46433"/>
    <lineage>
        <taxon>Eukaryota</taxon>
        <taxon>Sar</taxon>
        <taxon>Rhizaria</taxon>
        <taxon>Retaria</taxon>
        <taxon>Foraminifera</taxon>
        <taxon>Monothalamids</taxon>
        <taxon>Reticulomyxidae</taxon>
        <taxon>Reticulomyxa</taxon>
    </lineage>
</organism>
<dbReference type="Proteomes" id="UP000023152">
    <property type="component" value="Unassembled WGS sequence"/>
</dbReference>